<dbReference type="Proteomes" id="UP000008312">
    <property type="component" value="Unassembled WGS sequence"/>
</dbReference>
<keyword evidence="3 14" id="KW-0436">Ligase</keyword>
<comment type="subcellular location">
    <subcellularLocation>
        <location evidence="1">Nucleus</location>
    </subcellularLocation>
</comment>
<evidence type="ECO:0000256" key="11">
    <source>
        <dbReference type="ARBA" id="ARBA00023242"/>
    </source>
</evidence>
<keyword evidence="10 14" id="KW-0234">DNA repair</keyword>
<gene>
    <name evidence="17" type="ORF">GSBLH_T00003994001</name>
</gene>
<keyword evidence="5" id="KW-0235">DNA replication</keyword>
<dbReference type="GO" id="GO:0003910">
    <property type="term" value="F:DNA ligase (ATP) activity"/>
    <property type="evidence" value="ECO:0007669"/>
    <property type="project" value="UniProtKB-EC"/>
</dbReference>
<evidence type="ECO:0000256" key="2">
    <source>
        <dbReference type="ARBA" id="ARBA00007572"/>
    </source>
</evidence>
<evidence type="ECO:0000313" key="18">
    <source>
        <dbReference type="Proteomes" id="UP000008312"/>
    </source>
</evidence>
<dbReference type="EC" id="6.5.1.1" evidence="14"/>
<dbReference type="GO" id="GO:0071897">
    <property type="term" value="P:DNA biosynthetic process"/>
    <property type="evidence" value="ECO:0007669"/>
    <property type="project" value="InterPro"/>
</dbReference>
<evidence type="ECO:0000313" key="17">
    <source>
        <dbReference type="EMBL" id="CBK24233.2"/>
    </source>
</evidence>
<organism evidence="17">
    <name type="scientific">Blastocystis hominis</name>
    <dbReference type="NCBI Taxonomy" id="12968"/>
    <lineage>
        <taxon>Eukaryota</taxon>
        <taxon>Sar</taxon>
        <taxon>Stramenopiles</taxon>
        <taxon>Bigyra</taxon>
        <taxon>Opalozoa</taxon>
        <taxon>Opalinata</taxon>
        <taxon>Blastocystidae</taxon>
        <taxon>Blastocystis</taxon>
    </lineage>
</organism>
<dbReference type="InParanoid" id="D8M844"/>
<dbReference type="InterPro" id="IPR050191">
    <property type="entry name" value="ATP-dep_DNA_ligase"/>
</dbReference>
<dbReference type="PROSITE" id="PS00697">
    <property type="entry name" value="DNA_LIGASE_A1"/>
    <property type="match status" value="1"/>
</dbReference>
<dbReference type="NCBIfam" id="TIGR00574">
    <property type="entry name" value="dnl1"/>
    <property type="match status" value="1"/>
</dbReference>
<dbReference type="GO" id="GO:0051301">
    <property type="term" value="P:cell division"/>
    <property type="evidence" value="ECO:0007669"/>
    <property type="project" value="UniProtKB-KW"/>
</dbReference>
<name>D8M844_BLAHO</name>
<accession>D8M844</accession>
<evidence type="ECO:0000259" key="16">
    <source>
        <dbReference type="PROSITE" id="PS50160"/>
    </source>
</evidence>
<dbReference type="GO" id="GO:0005739">
    <property type="term" value="C:mitochondrion"/>
    <property type="evidence" value="ECO:0007669"/>
    <property type="project" value="TreeGrafter"/>
</dbReference>
<comment type="similarity">
    <text evidence="2 15">Belongs to the ATP-dependent DNA ligase family.</text>
</comment>
<keyword evidence="4" id="KW-0132">Cell division</keyword>
<evidence type="ECO:0000256" key="14">
    <source>
        <dbReference type="RuleBase" id="RU000617"/>
    </source>
</evidence>
<keyword evidence="18" id="KW-1185">Reference proteome</keyword>
<evidence type="ECO:0000256" key="1">
    <source>
        <dbReference type="ARBA" id="ARBA00004123"/>
    </source>
</evidence>
<reference evidence="17" key="1">
    <citation type="submission" date="2010-02" db="EMBL/GenBank/DDBJ databases">
        <title>Sequencing and annotation of the Blastocystis hominis genome.</title>
        <authorList>
            <person name="Wincker P."/>
        </authorList>
    </citation>
    <scope>NUCLEOTIDE SEQUENCE</scope>
    <source>
        <strain evidence="17">Singapore isolate B</strain>
    </source>
</reference>
<dbReference type="InterPro" id="IPR036599">
    <property type="entry name" value="DNA_ligase_N_sf"/>
</dbReference>
<dbReference type="PROSITE" id="PS00333">
    <property type="entry name" value="DNA_LIGASE_A2"/>
    <property type="match status" value="1"/>
</dbReference>
<evidence type="ECO:0000256" key="6">
    <source>
        <dbReference type="ARBA" id="ARBA00022741"/>
    </source>
</evidence>
<dbReference type="InterPro" id="IPR016059">
    <property type="entry name" value="DNA_ligase_ATP-dep_CS"/>
</dbReference>
<dbReference type="GO" id="GO:0005524">
    <property type="term" value="F:ATP binding"/>
    <property type="evidence" value="ECO:0007669"/>
    <property type="project" value="UniProtKB-KW"/>
</dbReference>
<evidence type="ECO:0000256" key="3">
    <source>
        <dbReference type="ARBA" id="ARBA00022598"/>
    </source>
</evidence>
<evidence type="ECO:0000256" key="13">
    <source>
        <dbReference type="ARBA" id="ARBA00034003"/>
    </source>
</evidence>
<dbReference type="FunFam" id="3.30.470.30:FF:000016">
    <property type="entry name" value="DNA ligase"/>
    <property type="match status" value="1"/>
</dbReference>
<dbReference type="PANTHER" id="PTHR45674:SF4">
    <property type="entry name" value="DNA LIGASE 1"/>
    <property type="match status" value="1"/>
</dbReference>
<keyword evidence="7 14" id="KW-0227">DNA damage</keyword>
<evidence type="ECO:0000256" key="9">
    <source>
        <dbReference type="ARBA" id="ARBA00023172"/>
    </source>
</evidence>
<dbReference type="GO" id="GO:0003677">
    <property type="term" value="F:DNA binding"/>
    <property type="evidence" value="ECO:0007669"/>
    <property type="project" value="InterPro"/>
</dbReference>
<evidence type="ECO:0000256" key="7">
    <source>
        <dbReference type="ARBA" id="ARBA00022763"/>
    </source>
</evidence>
<keyword evidence="11" id="KW-0539">Nucleus</keyword>
<dbReference type="Gene3D" id="2.40.50.140">
    <property type="entry name" value="Nucleic acid-binding proteins"/>
    <property type="match status" value="1"/>
</dbReference>
<dbReference type="CDD" id="cd07969">
    <property type="entry name" value="OBF_DNA_ligase_I"/>
    <property type="match status" value="1"/>
</dbReference>
<dbReference type="Gene3D" id="3.30.1490.70">
    <property type="match status" value="1"/>
</dbReference>
<dbReference type="GO" id="GO:0006310">
    <property type="term" value="P:DNA recombination"/>
    <property type="evidence" value="ECO:0007669"/>
    <property type="project" value="UniProtKB-KW"/>
</dbReference>
<dbReference type="OMA" id="WIKYKRD"/>
<dbReference type="Pfam" id="PF04679">
    <property type="entry name" value="DNA_ligase_A_C"/>
    <property type="match status" value="1"/>
</dbReference>
<dbReference type="OrthoDB" id="206088at2759"/>
<dbReference type="FunFam" id="1.10.3260.10:FF:000001">
    <property type="entry name" value="DNA ligase"/>
    <property type="match status" value="1"/>
</dbReference>
<keyword evidence="6 14" id="KW-0547">Nucleotide-binding</keyword>
<evidence type="ECO:0000256" key="8">
    <source>
        <dbReference type="ARBA" id="ARBA00022840"/>
    </source>
</evidence>
<dbReference type="GeneID" id="24921042"/>
<evidence type="ECO:0000256" key="12">
    <source>
        <dbReference type="ARBA" id="ARBA00023306"/>
    </source>
</evidence>
<evidence type="ECO:0000256" key="15">
    <source>
        <dbReference type="RuleBase" id="RU004196"/>
    </source>
</evidence>
<dbReference type="FunCoup" id="D8M844">
    <property type="interactions" value="372"/>
</dbReference>
<dbReference type="RefSeq" id="XP_012898281.1">
    <property type="nucleotide sequence ID" value="XM_013042827.1"/>
</dbReference>
<dbReference type="GO" id="GO:0006273">
    <property type="term" value="P:lagging strand elongation"/>
    <property type="evidence" value="ECO:0007669"/>
    <property type="project" value="TreeGrafter"/>
</dbReference>
<dbReference type="InterPro" id="IPR012309">
    <property type="entry name" value="DNA_ligase_ATP-dep_C"/>
</dbReference>
<dbReference type="PANTHER" id="PTHR45674">
    <property type="entry name" value="DNA LIGASE 1/3 FAMILY MEMBER"/>
    <property type="match status" value="1"/>
</dbReference>
<comment type="catalytic activity">
    <reaction evidence="13 14">
        <text>ATP + (deoxyribonucleotide)n-3'-hydroxyl + 5'-phospho-(deoxyribonucleotide)m = (deoxyribonucleotide)n+m + AMP + diphosphate.</text>
        <dbReference type="EC" id="6.5.1.1"/>
    </reaction>
</comment>
<dbReference type="AlphaFoldDB" id="D8M844"/>
<dbReference type="CDD" id="cd07900">
    <property type="entry name" value="Adenylation_DNA_ligase_I_Euk"/>
    <property type="match status" value="1"/>
</dbReference>
<dbReference type="InterPro" id="IPR012310">
    <property type="entry name" value="DNA_ligase_ATP-dep_cent"/>
</dbReference>
<dbReference type="FunFam" id="2.40.50.140:FF:000062">
    <property type="entry name" value="DNA ligase"/>
    <property type="match status" value="1"/>
</dbReference>
<dbReference type="PROSITE" id="PS50160">
    <property type="entry name" value="DNA_LIGASE_A3"/>
    <property type="match status" value="1"/>
</dbReference>
<keyword evidence="12" id="KW-0131">Cell cycle</keyword>
<evidence type="ECO:0000256" key="4">
    <source>
        <dbReference type="ARBA" id="ARBA00022618"/>
    </source>
</evidence>
<dbReference type="Gene3D" id="3.30.470.30">
    <property type="entry name" value="DNA ligase/mRNA capping enzyme"/>
    <property type="match status" value="1"/>
</dbReference>
<evidence type="ECO:0000256" key="10">
    <source>
        <dbReference type="ARBA" id="ARBA00023204"/>
    </source>
</evidence>
<dbReference type="GO" id="GO:0006281">
    <property type="term" value="P:DNA repair"/>
    <property type="evidence" value="ECO:0007669"/>
    <property type="project" value="UniProtKB-KW"/>
</dbReference>
<dbReference type="SUPFAM" id="SSF50249">
    <property type="entry name" value="Nucleic acid-binding proteins"/>
    <property type="match status" value="1"/>
</dbReference>
<dbReference type="EMBL" id="FN668683">
    <property type="protein sequence ID" value="CBK24233.2"/>
    <property type="molecule type" value="Genomic_DNA"/>
</dbReference>
<dbReference type="InterPro" id="IPR012308">
    <property type="entry name" value="DNA_ligase_ATP-dep_N"/>
</dbReference>
<dbReference type="Pfam" id="PF04675">
    <property type="entry name" value="DNA_ligase_A_N"/>
    <property type="match status" value="1"/>
</dbReference>
<dbReference type="SUPFAM" id="SSF56091">
    <property type="entry name" value="DNA ligase/mRNA capping enzyme, catalytic domain"/>
    <property type="match status" value="1"/>
</dbReference>
<protein>
    <recommendedName>
        <fullName evidence="14">DNA ligase</fullName>
        <ecNumber evidence="14">6.5.1.1</ecNumber>
    </recommendedName>
</protein>
<evidence type="ECO:0000256" key="5">
    <source>
        <dbReference type="ARBA" id="ARBA00022705"/>
    </source>
</evidence>
<dbReference type="SUPFAM" id="SSF117018">
    <property type="entry name" value="ATP-dependent DNA ligase DNA-binding domain"/>
    <property type="match status" value="1"/>
</dbReference>
<dbReference type="Pfam" id="PF01068">
    <property type="entry name" value="DNA_ligase_A_M"/>
    <property type="match status" value="1"/>
</dbReference>
<feature type="domain" description="ATP-dependent DNA ligase family profile" evidence="16">
    <location>
        <begin position="383"/>
        <end position="519"/>
    </location>
</feature>
<dbReference type="InterPro" id="IPR000977">
    <property type="entry name" value="DNA_ligase_ATP-dep"/>
</dbReference>
<dbReference type="InterPro" id="IPR012340">
    <property type="entry name" value="NA-bd_OB-fold"/>
</dbReference>
<keyword evidence="9 14" id="KW-0233">DNA recombination</keyword>
<keyword evidence="8 14" id="KW-0067">ATP-binding</keyword>
<sequence>MSSTISKYDPIQGAIWKQKEAVPYKAVASLLDEVEKIGERNRIISLTANLFRSIIATTPDDLLPTVYLLINQVAPSYEGLELGIGDGIIIKAIQEATGKSSASIKSELKKHGDLGDVAMTCKSTQRLLFPPPPLTVRGLFKDFLSLAQLEGNSTQSRKVGVIKRLLVSAHGSEIKFLVRGLQGKLRVGLAEQSVLAALAHAVVLTPPSATLPPPVLDASLHTNPAKLQTMLSDAVETVKQALSECPSYDKLIPAVLQAPLSQLNQICHLTPGIPVHPMLAKPTKGISEVLDRLQGRQFTCEFKYDGERAQIHRREDGTIKIFSRNNEDNTSKYPDLVKALQDCVSASVGTFIVDSECVAWDREAKRILPFQILSTRARKEVKEEEVKIHVVIFAFDLLFLNGESLIQKPLRERRALLRENFKEVEGKIHFASFMDDNDTEKIQAFLLESVANGCEGLMIKTLEENATYEPSKRSLNWLKLKKDYLQDLGDSMDLVPIGGYYGKGKRTGNFGAFLLACFDESSEEFQSICKVIGTGFSDDALKQYSEFFSNGNLLDHKLPIFNVNPSVEPDVWLNPVQVWEVRAADLSISPVHTAAIGLVDADKGIALRFPRFVRIREDKKPEEATTAEQVVDFYKSQANVSGANE</sequence>
<dbReference type="GO" id="GO:0005634">
    <property type="term" value="C:nucleus"/>
    <property type="evidence" value="ECO:0007669"/>
    <property type="project" value="UniProtKB-SubCell"/>
</dbReference>
<dbReference type="Gene3D" id="1.10.3260.10">
    <property type="entry name" value="DNA ligase, ATP-dependent, N-terminal domain"/>
    <property type="match status" value="1"/>
</dbReference>
<proteinExistence type="inferred from homology"/>